<evidence type="ECO:0000313" key="7">
    <source>
        <dbReference type="Proteomes" id="UP000474175"/>
    </source>
</evidence>
<dbReference type="Gene3D" id="3.40.50.1110">
    <property type="entry name" value="SGNH hydrolase"/>
    <property type="match status" value="1"/>
</dbReference>
<feature type="domain" description="DUF11" evidence="4">
    <location>
        <begin position="514"/>
        <end position="624"/>
    </location>
</feature>
<proteinExistence type="predicted"/>
<dbReference type="Pfam" id="PF03629">
    <property type="entry name" value="SASA"/>
    <property type="match status" value="1"/>
</dbReference>
<feature type="domain" description="Sialate O-acetylesterase" evidence="5">
    <location>
        <begin position="259"/>
        <end position="339"/>
    </location>
</feature>
<dbReference type="InterPro" id="IPR001434">
    <property type="entry name" value="OmcB-like_DUF11"/>
</dbReference>
<name>A0A6L9LNC2_9BACT</name>
<feature type="signal peptide" evidence="3">
    <location>
        <begin position="1"/>
        <end position="20"/>
    </location>
</feature>
<feature type="region of interest" description="Disordered" evidence="2">
    <location>
        <begin position="610"/>
        <end position="635"/>
    </location>
</feature>
<evidence type="ECO:0000313" key="6">
    <source>
        <dbReference type="EMBL" id="NDU98419.1"/>
    </source>
</evidence>
<dbReference type="InterPro" id="IPR036514">
    <property type="entry name" value="SGNH_hydro_sf"/>
</dbReference>
<dbReference type="InterPro" id="IPR005181">
    <property type="entry name" value="SASA"/>
</dbReference>
<organism evidence="6 7">
    <name type="scientific">Spirosoma terrae</name>
    <dbReference type="NCBI Taxonomy" id="1968276"/>
    <lineage>
        <taxon>Bacteria</taxon>
        <taxon>Pseudomonadati</taxon>
        <taxon>Bacteroidota</taxon>
        <taxon>Cytophagia</taxon>
        <taxon>Cytophagales</taxon>
        <taxon>Cytophagaceae</taxon>
        <taxon>Spirosoma</taxon>
    </lineage>
</organism>
<evidence type="ECO:0000259" key="4">
    <source>
        <dbReference type="Pfam" id="PF01345"/>
    </source>
</evidence>
<dbReference type="Gene3D" id="2.60.40.10">
    <property type="entry name" value="Immunoglobulins"/>
    <property type="match status" value="2"/>
</dbReference>
<dbReference type="NCBIfam" id="TIGR01451">
    <property type="entry name" value="B_ant_repeat"/>
    <property type="match status" value="2"/>
</dbReference>
<evidence type="ECO:0000256" key="1">
    <source>
        <dbReference type="ARBA" id="ARBA00022801"/>
    </source>
</evidence>
<dbReference type="AlphaFoldDB" id="A0A6L9LNC2"/>
<protein>
    <submittedName>
        <fullName evidence="6">DUF11 domain-containing protein</fullName>
    </submittedName>
</protein>
<dbReference type="RefSeq" id="WP_163954554.1">
    <property type="nucleotide sequence ID" value="NZ_JAAFZH010000017.1"/>
</dbReference>
<accession>A0A6L9LNC2</accession>
<dbReference type="Pfam" id="PF01345">
    <property type="entry name" value="DUF11"/>
    <property type="match status" value="2"/>
</dbReference>
<feature type="chain" id="PRO_5026906056" evidence="3">
    <location>
        <begin position="21"/>
        <end position="795"/>
    </location>
</feature>
<dbReference type="GO" id="GO:0016788">
    <property type="term" value="F:hydrolase activity, acting on ester bonds"/>
    <property type="evidence" value="ECO:0007669"/>
    <property type="project" value="UniProtKB-ARBA"/>
</dbReference>
<feature type="compositionally biased region" description="Polar residues" evidence="2">
    <location>
        <begin position="610"/>
        <end position="624"/>
    </location>
</feature>
<dbReference type="InterPro" id="IPR047589">
    <property type="entry name" value="DUF11_rpt"/>
</dbReference>
<dbReference type="EMBL" id="JAAFZH010000017">
    <property type="protein sequence ID" value="NDU98419.1"/>
    <property type="molecule type" value="Genomic_DNA"/>
</dbReference>
<feature type="domain" description="DUF11" evidence="4">
    <location>
        <begin position="671"/>
        <end position="774"/>
    </location>
</feature>
<reference evidence="6 7" key="1">
    <citation type="submission" date="2020-02" db="EMBL/GenBank/DDBJ databases">
        <title>Draft genome sequence of two Spirosoma agri KCTC 52727 and Spirosoma terrae KCTC 52035.</title>
        <authorList>
            <person name="Rojas J."/>
            <person name="Ambika Manirajan B."/>
            <person name="Suarez C."/>
            <person name="Ratering S."/>
            <person name="Schnell S."/>
        </authorList>
    </citation>
    <scope>NUCLEOTIDE SEQUENCE [LARGE SCALE GENOMIC DNA]</scope>
    <source>
        <strain evidence="6 7">KCTC 52035</strain>
    </source>
</reference>
<feature type="region of interest" description="Disordered" evidence="2">
    <location>
        <begin position="762"/>
        <end position="795"/>
    </location>
</feature>
<keyword evidence="1" id="KW-0378">Hydrolase</keyword>
<keyword evidence="7" id="KW-1185">Reference proteome</keyword>
<dbReference type="PANTHER" id="PTHR34819">
    <property type="entry name" value="LARGE CYSTEINE-RICH PERIPLASMIC PROTEIN OMCB"/>
    <property type="match status" value="1"/>
</dbReference>
<keyword evidence="3" id="KW-0732">Signal</keyword>
<dbReference type="SUPFAM" id="SSF52266">
    <property type="entry name" value="SGNH hydrolase"/>
    <property type="match status" value="1"/>
</dbReference>
<dbReference type="InterPro" id="IPR051172">
    <property type="entry name" value="Chlamydia_OmcB"/>
</dbReference>
<sequence length="795" mass="84878">MSTRLLWVLLFISGPFFATAQLQISHPMTRLVVQRGADGNGRIYVSGRITGMVDRVEAQLVPVTSGQGTATGWQVVQTNPTSNIFLGYVTGSGGWYVLTVRTIVGGAVSGQASVQPVGIGEVFVTAGQSNSRGLGSGDNDLGTFTDRVNAIDSINHYYPPNFPALVSSGLPMPVPVFKPLTAGRRIFPMAESSWGWGELGDYIVNRYNVPVAFYVAGWDGSTAENWYKTANGIPTCNRYYCVTDWPNLQPYTNLKNVLQYYNSVAGIRAVLWHQGEAEYNSNGNTSIPEYYNRLVNVIQKSRQDFGNRNMPWVVARASFDGSVSRPEVVTEQQRVIDTPGLNVYQGPYNDTIINRNAGGIDVHFRNSSRPSPHPQYYLNPGSIPVSMGLSRFARNWNSSLNNSFFQNSQPITPTQFAVTGNVANYVYPGDSLNVTFATLGTFNGDNQWQVQLLDSEGHYWSTLGSGTSSPIKLKIPDTLRMDSRFRIRVVATSPFLPGVPSNVFQTSALANTADVSLAMGISQRTPDINTPVTVTLYVKNDGPGRAKNVVVRNRLPDNLAFVSASGLTASGTVLTSGALFLDPGASQQLSFVVQPTVAGTYQNAAEIAQATSTDPDSQPNSGTADGQDDTAGLDFRTKTSGTATFASPNPNQVPLPAVISNQPAPDPGKADVSLALSVDNRTPSLNDIITYTLTLSNAGGLDAAVLNVAAYLPAGQQFVPGDDFTVNSGNLTSGINGLAPNAQKTLRFKAKAVALGPGTCSAQVTAASRPDPDSVPGNGVGNGEDDTAQVDIRVK</sequence>
<evidence type="ECO:0000256" key="2">
    <source>
        <dbReference type="SAM" id="MobiDB-lite"/>
    </source>
</evidence>
<comment type="caution">
    <text evidence="6">The sequence shown here is derived from an EMBL/GenBank/DDBJ whole genome shotgun (WGS) entry which is preliminary data.</text>
</comment>
<evidence type="ECO:0000256" key="3">
    <source>
        <dbReference type="SAM" id="SignalP"/>
    </source>
</evidence>
<dbReference type="Proteomes" id="UP000474175">
    <property type="component" value="Unassembled WGS sequence"/>
</dbReference>
<dbReference type="InterPro" id="IPR013783">
    <property type="entry name" value="Ig-like_fold"/>
</dbReference>
<evidence type="ECO:0000259" key="5">
    <source>
        <dbReference type="Pfam" id="PF03629"/>
    </source>
</evidence>
<gene>
    <name evidence="6" type="ORF">GK108_26270</name>
</gene>